<evidence type="ECO:0000256" key="2">
    <source>
        <dbReference type="ARBA" id="ARBA00022757"/>
    </source>
</evidence>
<dbReference type="EC" id="3.4.21.4" evidence="5"/>
<evidence type="ECO:0000313" key="10">
    <source>
        <dbReference type="Proteomes" id="UP000460558"/>
    </source>
</evidence>
<feature type="domain" description="Peptidase S1" evidence="8">
    <location>
        <begin position="42"/>
        <end position="266"/>
    </location>
</feature>
<dbReference type="GO" id="GO:0008233">
    <property type="term" value="F:peptidase activity"/>
    <property type="evidence" value="ECO:0007669"/>
    <property type="project" value="UniProtKB-KW"/>
</dbReference>
<comment type="similarity">
    <text evidence="1">Belongs to the peptidase S1 family.</text>
</comment>
<keyword evidence="6 9" id="KW-0645">Protease</keyword>
<evidence type="ECO:0000256" key="3">
    <source>
        <dbReference type="ARBA" id="ARBA00023157"/>
    </source>
</evidence>
<feature type="chain" id="PRO_5045656802" description="trypsin" evidence="7">
    <location>
        <begin position="42"/>
        <end position="274"/>
    </location>
</feature>
<evidence type="ECO:0000256" key="1">
    <source>
        <dbReference type="ARBA" id="ARBA00007664"/>
    </source>
</evidence>
<dbReference type="InterPro" id="IPR018114">
    <property type="entry name" value="TRYPSIN_HIS"/>
</dbReference>
<evidence type="ECO:0000256" key="7">
    <source>
        <dbReference type="SAM" id="SignalP"/>
    </source>
</evidence>
<feature type="signal peptide" evidence="7">
    <location>
        <begin position="1"/>
        <end position="41"/>
    </location>
</feature>
<sequence length="274" mass="28901">MSATRRQGSTGVRSRRRTARFAAVSLAVAACATATTGTATAIVGGEDSTQRYSFMVSIDMKPGEGHCGGSLISPRWFVTAAHCVDGVHGKPVGQVRIGSENRSSGGSVRTIERTVIHPDYLIEQGGLILENDIALVRLDRPVAQKPIRVARQPGPVGGVNRAVGWGTTVDGSIHLPERLQQLELRMAGRAVCSHLTPEELCLTSTVPGAAVCGGDSGGPLLQRAGKRWELVGATSRDGDTDERCVGGPVTYANVPLHKDWIDKTMADTSAGVRN</sequence>
<protein>
    <recommendedName>
        <fullName evidence="5">trypsin</fullName>
        <ecNumber evidence="5">3.4.21.4</ecNumber>
    </recommendedName>
</protein>
<dbReference type="InterPro" id="IPR050430">
    <property type="entry name" value="Peptidase_S1"/>
</dbReference>
<evidence type="ECO:0000259" key="8">
    <source>
        <dbReference type="PROSITE" id="PS50240"/>
    </source>
</evidence>
<dbReference type="InterPro" id="IPR033116">
    <property type="entry name" value="TRYPSIN_SER"/>
</dbReference>
<organism evidence="9 10">
    <name type="scientific">Streptomyces katsurahamanus</name>
    <dbReference type="NCBI Taxonomy" id="2577098"/>
    <lineage>
        <taxon>Bacteria</taxon>
        <taxon>Bacillati</taxon>
        <taxon>Actinomycetota</taxon>
        <taxon>Actinomycetes</taxon>
        <taxon>Kitasatosporales</taxon>
        <taxon>Streptomycetaceae</taxon>
        <taxon>Streptomyces</taxon>
    </lineage>
</organism>
<comment type="catalytic activity">
    <reaction evidence="4">
        <text>Preferential cleavage: Arg-|-Xaa, Lys-|-Xaa.</text>
        <dbReference type="EC" id="3.4.21.4"/>
    </reaction>
</comment>
<dbReference type="PROSITE" id="PS00135">
    <property type="entry name" value="TRYPSIN_SER"/>
    <property type="match status" value="1"/>
</dbReference>
<keyword evidence="3" id="KW-1015">Disulfide bond</keyword>
<proteinExistence type="inferred from homology"/>
<accession>A0ABW9P255</accession>
<evidence type="ECO:0000256" key="4">
    <source>
        <dbReference type="ARBA" id="ARBA00036320"/>
    </source>
</evidence>
<keyword evidence="6" id="KW-0378">Hydrolase</keyword>
<dbReference type="InterPro" id="IPR001314">
    <property type="entry name" value="Peptidase_S1A"/>
</dbReference>
<reference evidence="9 10" key="1">
    <citation type="submission" date="2019-06" db="EMBL/GenBank/DDBJ databases">
        <title>Comparative genomics and metabolomics analyses of clavulanic acid producing Streptomyces species provides insight into specialized metabolism and evolution of beta-lactam biosynthetic gene clusters.</title>
        <authorList>
            <person name="Moore M.A."/>
            <person name="Cruz-Morales P."/>
            <person name="Barona Gomez F."/>
            <person name="Kapil T."/>
        </authorList>
    </citation>
    <scope>NUCLEOTIDE SEQUENCE [LARGE SCALE GENOMIC DNA]</scope>
    <source>
        <strain evidence="9 10">T-272</strain>
    </source>
</reference>
<dbReference type="Pfam" id="PF00089">
    <property type="entry name" value="Trypsin"/>
    <property type="match status" value="1"/>
</dbReference>
<dbReference type="InterPro" id="IPR043504">
    <property type="entry name" value="Peptidase_S1_PA_chymotrypsin"/>
</dbReference>
<dbReference type="Gene3D" id="2.40.10.10">
    <property type="entry name" value="Trypsin-like serine proteases"/>
    <property type="match status" value="1"/>
</dbReference>
<dbReference type="PROSITE" id="PS50240">
    <property type="entry name" value="TRYPSIN_DOM"/>
    <property type="match status" value="1"/>
</dbReference>
<dbReference type="EMBL" id="VDEQ01000360">
    <property type="protein sequence ID" value="MQS39660.1"/>
    <property type="molecule type" value="Genomic_DNA"/>
</dbReference>
<evidence type="ECO:0000256" key="5">
    <source>
        <dbReference type="ARBA" id="ARBA00038868"/>
    </source>
</evidence>
<dbReference type="GO" id="GO:0006508">
    <property type="term" value="P:proteolysis"/>
    <property type="evidence" value="ECO:0007669"/>
    <property type="project" value="UniProtKB-KW"/>
</dbReference>
<keyword evidence="10" id="KW-1185">Reference proteome</keyword>
<dbReference type="SMART" id="SM00020">
    <property type="entry name" value="Tryp_SPc"/>
    <property type="match status" value="1"/>
</dbReference>
<dbReference type="Proteomes" id="UP000460558">
    <property type="component" value="Unassembled WGS sequence"/>
</dbReference>
<gene>
    <name evidence="9" type="ORF">FFZ77_29980</name>
</gene>
<keyword evidence="7" id="KW-0732">Signal</keyword>
<dbReference type="PANTHER" id="PTHR24276:SF97">
    <property type="entry name" value="GH13245P2-RELATED"/>
    <property type="match status" value="1"/>
</dbReference>
<dbReference type="CDD" id="cd00190">
    <property type="entry name" value="Tryp_SPc"/>
    <property type="match status" value="1"/>
</dbReference>
<dbReference type="InterPro" id="IPR001254">
    <property type="entry name" value="Trypsin_dom"/>
</dbReference>
<dbReference type="PROSITE" id="PS00134">
    <property type="entry name" value="TRYPSIN_HIS"/>
    <property type="match status" value="1"/>
</dbReference>
<dbReference type="PRINTS" id="PR00722">
    <property type="entry name" value="CHYMOTRYPSIN"/>
</dbReference>
<dbReference type="InterPro" id="IPR009003">
    <property type="entry name" value="Peptidase_S1_PA"/>
</dbReference>
<comment type="caution">
    <text evidence="9">The sequence shown here is derived from an EMBL/GenBank/DDBJ whole genome shotgun (WGS) entry which is preliminary data.</text>
</comment>
<name>A0ABW9P255_9ACTN</name>
<dbReference type="PROSITE" id="PS51257">
    <property type="entry name" value="PROKAR_LIPOPROTEIN"/>
    <property type="match status" value="1"/>
</dbReference>
<keyword evidence="6" id="KW-0720">Serine protease</keyword>
<dbReference type="PANTHER" id="PTHR24276">
    <property type="entry name" value="POLYSERASE-RELATED"/>
    <property type="match status" value="1"/>
</dbReference>
<evidence type="ECO:0000313" key="9">
    <source>
        <dbReference type="EMBL" id="MQS39660.1"/>
    </source>
</evidence>
<keyword evidence="2" id="KW-0222">Digestion</keyword>
<evidence type="ECO:0000256" key="6">
    <source>
        <dbReference type="RuleBase" id="RU363034"/>
    </source>
</evidence>
<dbReference type="SUPFAM" id="SSF50494">
    <property type="entry name" value="Trypsin-like serine proteases"/>
    <property type="match status" value="1"/>
</dbReference>